<evidence type="ECO:0000259" key="4">
    <source>
        <dbReference type="SMART" id="SM00796"/>
    </source>
</evidence>
<dbReference type="InterPro" id="IPR029000">
    <property type="entry name" value="Cyclophilin-like_dom_sf"/>
</dbReference>
<comment type="caution">
    <text evidence="5">The sequence shown here is derived from an EMBL/GenBank/DDBJ whole genome shotgun (WGS) entry which is preliminary data.</text>
</comment>
<dbReference type="Gene3D" id="2.40.100.10">
    <property type="entry name" value="Cyclophilin-like"/>
    <property type="match status" value="1"/>
</dbReference>
<dbReference type="InterPro" id="IPR003833">
    <property type="entry name" value="CT_C_D"/>
</dbReference>
<evidence type="ECO:0000256" key="1">
    <source>
        <dbReference type="ARBA" id="ARBA00022741"/>
    </source>
</evidence>
<dbReference type="Gene3D" id="3.30.1360.40">
    <property type="match status" value="1"/>
</dbReference>
<evidence type="ECO:0000256" key="2">
    <source>
        <dbReference type="ARBA" id="ARBA00022801"/>
    </source>
</evidence>
<keyword evidence="2 5" id="KW-0378">Hydrolase</keyword>
<dbReference type="Proteomes" id="UP000238196">
    <property type="component" value="Unassembled WGS sequence"/>
</dbReference>
<dbReference type="Pfam" id="PF02682">
    <property type="entry name" value="CT_C_D"/>
    <property type="match status" value="1"/>
</dbReference>
<dbReference type="InterPro" id="IPR010016">
    <property type="entry name" value="PxpB"/>
</dbReference>
<gene>
    <name evidence="5" type="ORF">C4K68_14130</name>
</gene>
<dbReference type="AlphaFoldDB" id="A0A2S5KQ71"/>
<reference evidence="5 6" key="1">
    <citation type="submission" date="2018-02" db="EMBL/GenBank/DDBJ databases">
        <title>novel marine gammaproteobacteria from coastal saline agro ecosystem.</title>
        <authorList>
            <person name="Krishnan R."/>
            <person name="Ramesh Kumar N."/>
        </authorList>
    </citation>
    <scope>NUCLEOTIDE SEQUENCE [LARGE SCALE GENOMIC DNA]</scope>
    <source>
        <strain evidence="5 6">228</strain>
    </source>
</reference>
<sequence>MRVENVNESTCIVTLGDTICEPTADRVTRLVAAIREHLSDVITDLVPSYTTILVSYNLQRIDGLALRQRLQGLIAAMDDDQAGARQPRLIEIPVYYGPEVGLDLEEVTRITGLSTEEIVALHTGTDYRVYAIGFTPGYAYLGVTDPRLRVPRKSTPRLKVPKGSMAIADNQTAVYPSTSPGGWQVLGRTPTQMLDWNSETLALMEVGDRVRFHAIDRETYLQLGGNFDEF</sequence>
<evidence type="ECO:0000313" key="6">
    <source>
        <dbReference type="Proteomes" id="UP000238196"/>
    </source>
</evidence>
<dbReference type="GO" id="GO:0005524">
    <property type="term" value="F:ATP binding"/>
    <property type="evidence" value="ECO:0007669"/>
    <property type="project" value="UniProtKB-KW"/>
</dbReference>
<dbReference type="SUPFAM" id="SSF160467">
    <property type="entry name" value="PH0987 N-terminal domain-like"/>
    <property type="match status" value="1"/>
</dbReference>
<dbReference type="PANTHER" id="PTHR34698:SF2">
    <property type="entry name" value="5-OXOPROLINASE SUBUNIT B"/>
    <property type="match status" value="1"/>
</dbReference>
<evidence type="ECO:0000313" key="5">
    <source>
        <dbReference type="EMBL" id="PPC76699.1"/>
    </source>
</evidence>
<dbReference type="NCBIfam" id="TIGR00370">
    <property type="entry name" value="5-oxoprolinase subunit PxpB"/>
    <property type="match status" value="1"/>
</dbReference>
<dbReference type="PANTHER" id="PTHR34698">
    <property type="entry name" value="5-OXOPROLINASE SUBUNIT B"/>
    <property type="match status" value="1"/>
</dbReference>
<keyword evidence="3" id="KW-0067">ATP-binding</keyword>
<dbReference type="OrthoDB" id="9778567at2"/>
<dbReference type="SUPFAM" id="SSF50891">
    <property type="entry name" value="Cyclophilin-like"/>
    <property type="match status" value="1"/>
</dbReference>
<feature type="domain" description="Carboxyltransferase" evidence="4">
    <location>
        <begin position="1"/>
        <end position="204"/>
    </location>
</feature>
<keyword evidence="1" id="KW-0547">Nucleotide-binding</keyword>
<accession>A0A2S5KQ71</accession>
<dbReference type="SMART" id="SM00796">
    <property type="entry name" value="AHS1"/>
    <property type="match status" value="1"/>
</dbReference>
<dbReference type="GO" id="GO:0016787">
    <property type="term" value="F:hydrolase activity"/>
    <property type="evidence" value="ECO:0007669"/>
    <property type="project" value="UniProtKB-KW"/>
</dbReference>
<dbReference type="EMBL" id="PRLP01000044">
    <property type="protein sequence ID" value="PPC76699.1"/>
    <property type="molecule type" value="Genomic_DNA"/>
</dbReference>
<name>A0A2S5KQ71_9PROT</name>
<organism evidence="5 6">
    <name type="scientific">Proteobacteria bacterium 228</name>
    <dbReference type="NCBI Taxonomy" id="2083153"/>
    <lineage>
        <taxon>Bacteria</taxon>
        <taxon>Pseudomonadati</taxon>
        <taxon>Pseudomonadota</taxon>
    </lineage>
</organism>
<proteinExistence type="predicted"/>
<evidence type="ECO:0000256" key="3">
    <source>
        <dbReference type="ARBA" id="ARBA00022840"/>
    </source>
</evidence>
<protein>
    <submittedName>
        <fullName evidence="5">Allophanate hydrolase subunit 1</fullName>
    </submittedName>
</protein>